<dbReference type="Proteomes" id="UP001219355">
    <property type="component" value="Chromosome 3"/>
</dbReference>
<evidence type="ECO:0000256" key="1">
    <source>
        <dbReference type="ARBA" id="ARBA00007673"/>
    </source>
</evidence>
<dbReference type="EMBL" id="CP120629">
    <property type="protein sequence ID" value="WEW60052.1"/>
    <property type="molecule type" value="Genomic_DNA"/>
</dbReference>
<name>A0AAF0DLW7_9EURO</name>
<dbReference type="AlphaFoldDB" id="A0AAF0DLW7"/>
<evidence type="ECO:0000313" key="4">
    <source>
        <dbReference type="Proteomes" id="UP001219355"/>
    </source>
</evidence>
<evidence type="ECO:0000313" key="3">
    <source>
        <dbReference type="EMBL" id="WEW60052.1"/>
    </source>
</evidence>
<evidence type="ECO:0000256" key="2">
    <source>
        <dbReference type="ARBA" id="ARBA00023235"/>
    </source>
</evidence>
<reference evidence="3" key="1">
    <citation type="submission" date="2023-03" db="EMBL/GenBank/DDBJ databases">
        <title>Emydomyces testavorans Genome Sequence.</title>
        <authorList>
            <person name="Hoyer L."/>
        </authorList>
    </citation>
    <scope>NUCLEOTIDE SEQUENCE</scope>
    <source>
        <strain evidence="3">16-2883</strain>
    </source>
</reference>
<dbReference type="PANTHER" id="PTHR43709">
    <property type="entry name" value="ACONITATE ISOMERASE-RELATED"/>
    <property type="match status" value="1"/>
</dbReference>
<dbReference type="GO" id="GO:0016853">
    <property type="term" value="F:isomerase activity"/>
    <property type="evidence" value="ECO:0007669"/>
    <property type="project" value="UniProtKB-KW"/>
</dbReference>
<dbReference type="Gene3D" id="3.10.310.10">
    <property type="entry name" value="Diaminopimelate Epimerase, Chain A, domain 1"/>
    <property type="match status" value="2"/>
</dbReference>
<keyword evidence="2" id="KW-0413">Isomerase</keyword>
<keyword evidence="4" id="KW-1185">Reference proteome</keyword>
<sequence length="336" mass="35648">MLGSLDPNGRQLDSLRGGISSLLKICVVSPSNQPGINVEFMFVQVGVKSADVDYLGNCGNLSSVIGPFAVDSGVFRPVEKDGGGQNVTVRVFNTNMGKVIESTFPVCGDEAVVSGDFVIDGVAGCVAQVKLDFVDPAGAKTGKMLPTGSVMDCIDGIQATCVDVGNPSVFVVVEELRVNEVMLPDEMQKMSGLLKRLEWIRQKAVMKMGMADTLEKVPALIPKICFVSWPCSHTLLSGEELDGSSVDVVVRAISVGQPHQVLLIMTSLSLAVAAKIPGSVVNQYVRHGAGEKEDLVIGHLSGKILVGAKVSAGGEVKRATVYRTARRLMDGVVYWK</sequence>
<comment type="similarity">
    <text evidence="1">Belongs to the PrpF family.</text>
</comment>
<protein>
    <submittedName>
        <fullName evidence="3">Uncharacterized protein</fullName>
    </submittedName>
</protein>
<gene>
    <name evidence="3" type="ORF">PRK78_005536</name>
</gene>
<proteinExistence type="inferred from homology"/>
<organism evidence="3 4">
    <name type="scientific">Emydomyces testavorans</name>
    <dbReference type="NCBI Taxonomy" id="2070801"/>
    <lineage>
        <taxon>Eukaryota</taxon>
        <taxon>Fungi</taxon>
        <taxon>Dikarya</taxon>
        <taxon>Ascomycota</taxon>
        <taxon>Pezizomycotina</taxon>
        <taxon>Eurotiomycetes</taxon>
        <taxon>Eurotiomycetidae</taxon>
        <taxon>Onygenales</taxon>
        <taxon>Nannizziopsiaceae</taxon>
        <taxon>Emydomyces</taxon>
    </lineage>
</organism>
<dbReference type="SUPFAM" id="SSF54506">
    <property type="entry name" value="Diaminopimelate epimerase-like"/>
    <property type="match status" value="2"/>
</dbReference>
<accession>A0AAF0DLW7</accession>
<dbReference type="PANTHER" id="PTHR43709:SF2">
    <property type="entry name" value="DUF453 DOMAIN PROTEIN (AFU_ORTHOLOGUE AFUA_6G00360)"/>
    <property type="match status" value="1"/>
</dbReference>
<dbReference type="Pfam" id="PF04303">
    <property type="entry name" value="PrpF"/>
    <property type="match status" value="1"/>
</dbReference>
<dbReference type="InterPro" id="IPR007400">
    <property type="entry name" value="PrpF-like"/>
</dbReference>